<dbReference type="Gene3D" id="2.180.10.10">
    <property type="entry name" value="RHS repeat-associated core"/>
    <property type="match status" value="1"/>
</dbReference>
<evidence type="ECO:0000256" key="1">
    <source>
        <dbReference type="SAM" id="MobiDB-lite"/>
    </source>
</evidence>
<reference evidence="2 3" key="1">
    <citation type="submission" date="2011-08" db="EMBL/GenBank/DDBJ databases">
        <authorList>
            <person name="Lin Y."/>
            <person name="Hao X."/>
            <person name="Johnstone L."/>
            <person name="Miller S.J."/>
            <person name="Wei G."/>
            <person name="Rensing C."/>
        </authorList>
    </citation>
    <scope>NUCLEOTIDE SEQUENCE [LARGE SCALE GENOMIC DNA]</scope>
    <source>
        <strain evidence="2 3">K42</strain>
    </source>
</reference>
<dbReference type="PATRIC" id="fig|700597.3.peg.944"/>
<dbReference type="EMBL" id="AGBF01000008">
    <property type="protein sequence ID" value="EGX60939.1"/>
    <property type="molecule type" value="Genomic_DNA"/>
</dbReference>
<organism evidence="2 3">
    <name type="scientific">Streptomyces zinciresistens K42</name>
    <dbReference type="NCBI Taxonomy" id="700597"/>
    <lineage>
        <taxon>Bacteria</taxon>
        <taxon>Bacillati</taxon>
        <taxon>Actinomycetota</taxon>
        <taxon>Actinomycetes</taxon>
        <taxon>Kitasatosporales</taxon>
        <taxon>Streptomycetaceae</taxon>
        <taxon>Streptomyces</taxon>
    </lineage>
</organism>
<gene>
    <name evidence="2" type="ORF">SZN_04878</name>
</gene>
<keyword evidence="3" id="KW-1185">Reference proteome</keyword>
<accession>G2G668</accession>
<dbReference type="AlphaFoldDB" id="G2G668"/>
<dbReference type="InterPro" id="IPR022385">
    <property type="entry name" value="Rhs_assc_core"/>
</dbReference>
<evidence type="ECO:0000313" key="3">
    <source>
        <dbReference type="Proteomes" id="UP000004217"/>
    </source>
</evidence>
<proteinExistence type="predicted"/>
<feature type="region of interest" description="Disordered" evidence="1">
    <location>
        <begin position="1"/>
        <end position="23"/>
    </location>
</feature>
<sequence length="298" mass="32847">MERGSGTTWTLEQPKVNHYDGEEDNPRWIVEDATTGALTRNVDSASGDLAATTGKTGDVVLQLTNLHGDVALQLPLDAGKAPVALDSDEYGNPRAGQSATRYAWLGGKQRSTETLTGLTLMGVRLYNPASGRFLSTDPIYGGNANAYDYCSANPLNCYDLDGRWGWLAVSAAAWACSKWCPGKRTRQIAGVVSAVSGGGFLRSMAIKAGTRYIAKRSVKNSIQTKRGYRVDVRGKKPHYNKWGARPKGKGPGARWRQIRYKNKHMGFPHVQYYRGGKGYGKWAYRPGLRHIYRAWRSL</sequence>
<dbReference type="OrthoDB" id="3751446at2"/>
<name>G2G668_9ACTN</name>
<comment type="caution">
    <text evidence="2">The sequence shown here is derived from an EMBL/GenBank/DDBJ whole genome shotgun (WGS) entry which is preliminary data.</text>
</comment>
<dbReference type="NCBIfam" id="TIGR03696">
    <property type="entry name" value="Rhs_assc_core"/>
    <property type="match status" value="1"/>
</dbReference>
<evidence type="ECO:0008006" key="4">
    <source>
        <dbReference type="Google" id="ProtNLM"/>
    </source>
</evidence>
<dbReference type="Proteomes" id="UP000004217">
    <property type="component" value="Unassembled WGS sequence"/>
</dbReference>
<protein>
    <recommendedName>
        <fullName evidence="4">RHS repeat-associated core domain-containing protein</fullName>
    </recommendedName>
</protein>
<evidence type="ECO:0000313" key="2">
    <source>
        <dbReference type="EMBL" id="EGX60939.1"/>
    </source>
</evidence>
<feature type="compositionally biased region" description="Polar residues" evidence="1">
    <location>
        <begin position="1"/>
        <end position="11"/>
    </location>
</feature>